<dbReference type="RefSeq" id="WP_186852927.1">
    <property type="nucleotide sequence ID" value="NZ_JACOPO010000005.1"/>
</dbReference>
<name>A0A8J6JAM6_9FIRM</name>
<protein>
    <recommendedName>
        <fullName evidence="3">DUF2007 domain-containing protein</fullName>
    </recommendedName>
</protein>
<accession>A0A8J6JAM6</accession>
<evidence type="ECO:0000313" key="2">
    <source>
        <dbReference type="Proteomes" id="UP000628736"/>
    </source>
</evidence>
<dbReference type="Proteomes" id="UP000628736">
    <property type="component" value="Unassembled WGS sequence"/>
</dbReference>
<comment type="caution">
    <text evidence="1">The sequence shown here is derived from an EMBL/GenBank/DDBJ whole genome shotgun (WGS) entry which is preliminary data.</text>
</comment>
<evidence type="ECO:0008006" key="3">
    <source>
        <dbReference type="Google" id="ProtNLM"/>
    </source>
</evidence>
<reference evidence="1" key="1">
    <citation type="submission" date="2020-08" db="EMBL/GenBank/DDBJ databases">
        <title>Genome public.</title>
        <authorList>
            <person name="Liu C."/>
            <person name="Sun Q."/>
        </authorList>
    </citation>
    <scope>NUCLEOTIDE SEQUENCE</scope>
    <source>
        <strain evidence="1">NSJ-23</strain>
    </source>
</reference>
<keyword evidence="2" id="KW-1185">Reference proteome</keyword>
<organism evidence="1 2">
    <name type="scientific">Flintibacter hominis</name>
    <dbReference type="NCBI Taxonomy" id="2763048"/>
    <lineage>
        <taxon>Bacteria</taxon>
        <taxon>Bacillati</taxon>
        <taxon>Bacillota</taxon>
        <taxon>Clostridia</taxon>
        <taxon>Eubacteriales</taxon>
        <taxon>Flintibacter</taxon>
    </lineage>
</organism>
<dbReference type="AlphaFoldDB" id="A0A8J6JAM6"/>
<gene>
    <name evidence="1" type="ORF">H8S11_09325</name>
</gene>
<proteinExistence type="predicted"/>
<evidence type="ECO:0000313" key="1">
    <source>
        <dbReference type="EMBL" id="MBC5723013.1"/>
    </source>
</evidence>
<dbReference type="EMBL" id="JACOPO010000005">
    <property type="protein sequence ID" value="MBC5723013.1"/>
    <property type="molecule type" value="Genomic_DNA"/>
</dbReference>
<sequence length="90" mass="10378">MITIFNRAELFLTYDLSRFNQVRDTLEGAGLDYIYRSKDLTSPTMWEGLCGGSSRGRTGTFGMNDGAWVEYKLYVRRKDLDWARAILRGI</sequence>